<gene>
    <name evidence="12" type="primary">priA</name>
    <name evidence="15" type="ordered locus">Cag_0828</name>
</gene>
<dbReference type="STRING" id="340177.Cag_0828"/>
<dbReference type="SMART" id="SM00490">
    <property type="entry name" value="HELICc"/>
    <property type="match status" value="1"/>
</dbReference>
<evidence type="ECO:0000259" key="13">
    <source>
        <dbReference type="PROSITE" id="PS51192"/>
    </source>
</evidence>
<dbReference type="GO" id="GO:0003677">
    <property type="term" value="F:DNA binding"/>
    <property type="evidence" value="ECO:0007669"/>
    <property type="project" value="UniProtKB-UniRule"/>
</dbReference>
<feature type="binding site" evidence="12">
    <location>
        <position position="519"/>
    </location>
    <ligand>
        <name>Zn(2+)</name>
        <dbReference type="ChEBI" id="CHEBI:29105"/>
        <label>1</label>
    </ligand>
</feature>
<dbReference type="InterPro" id="IPR001650">
    <property type="entry name" value="Helicase_C-like"/>
</dbReference>
<dbReference type="EMBL" id="CP000108">
    <property type="protein sequence ID" value="ABB28094.1"/>
    <property type="molecule type" value="Genomic_DNA"/>
</dbReference>
<dbReference type="GO" id="GO:0008270">
    <property type="term" value="F:zinc ion binding"/>
    <property type="evidence" value="ECO:0007669"/>
    <property type="project" value="UniProtKB-UniRule"/>
</dbReference>
<dbReference type="CDD" id="cd17929">
    <property type="entry name" value="DEXHc_priA"/>
    <property type="match status" value="1"/>
</dbReference>
<dbReference type="Pfam" id="PF00270">
    <property type="entry name" value="DEAD"/>
    <property type="match status" value="1"/>
</dbReference>
<dbReference type="SUPFAM" id="SSF46785">
    <property type="entry name" value="Winged helix' DNA-binding domain"/>
    <property type="match status" value="1"/>
</dbReference>
<feature type="domain" description="Helicase C-terminal" evidence="14">
    <location>
        <begin position="554"/>
        <end position="713"/>
    </location>
</feature>
<evidence type="ECO:0000256" key="11">
    <source>
        <dbReference type="ARBA" id="ARBA00048988"/>
    </source>
</evidence>
<dbReference type="PANTHER" id="PTHR30580">
    <property type="entry name" value="PRIMOSOMAL PROTEIN N"/>
    <property type="match status" value="1"/>
</dbReference>
<dbReference type="PANTHER" id="PTHR30580:SF0">
    <property type="entry name" value="PRIMOSOMAL PROTEIN N"/>
    <property type="match status" value="1"/>
</dbReference>
<reference evidence="15" key="1">
    <citation type="submission" date="2005-08" db="EMBL/GenBank/DDBJ databases">
        <title>Complete sequence of Chlorobium chlorochromatii CaD3.</title>
        <authorList>
            <person name="Copeland A."/>
            <person name="Lucas S."/>
            <person name="Lapidus A."/>
            <person name="Barry K."/>
            <person name="Detter J.C."/>
            <person name="Glavina T."/>
            <person name="Hammon N."/>
            <person name="Israni S."/>
            <person name="Pitluck S."/>
            <person name="Bryant D."/>
            <person name="Schmutz J."/>
            <person name="Larimer F."/>
            <person name="Land M."/>
            <person name="Kyrpides N."/>
            <person name="Ivanova N."/>
            <person name="Richardson P."/>
        </authorList>
    </citation>
    <scope>NUCLEOTIDE SEQUENCE [LARGE SCALE GENOMIC DNA]</scope>
    <source>
        <strain evidence="15">CaD3</strain>
    </source>
</reference>
<keyword evidence="5 12" id="KW-0378">Hydrolase</keyword>
<dbReference type="Pfam" id="PF00271">
    <property type="entry name" value="Helicase_C"/>
    <property type="match status" value="1"/>
</dbReference>
<dbReference type="PROSITE" id="PS51192">
    <property type="entry name" value="HELICASE_ATP_BIND_1"/>
    <property type="match status" value="1"/>
</dbReference>
<dbReference type="PROSITE" id="PS51194">
    <property type="entry name" value="HELICASE_CTER"/>
    <property type="match status" value="1"/>
</dbReference>
<dbReference type="CDD" id="cd18804">
    <property type="entry name" value="SF2_C_priA"/>
    <property type="match status" value="1"/>
</dbReference>
<keyword evidence="7 12" id="KW-0862">Zinc</keyword>
<dbReference type="eggNOG" id="COG1198">
    <property type="taxonomic scope" value="Bacteria"/>
</dbReference>
<evidence type="ECO:0000259" key="14">
    <source>
        <dbReference type="PROSITE" id="PS51194"/>
    </source>
</evidence>
<evidence type="ECO:0000256" key="1">
    <source>
        <dbReference type="ARBA" id="ARBA00022515"/>
    </source>
</evidence>
<dbReference type="Pfam" id="PF18319">
    <property type="entry name" value="Zn_ribbon_PriA"/>
    <property type="match status" value="1"/>
</dbReference>
<evidence type="ECO:0000256" key="4">
    <source>
        <dbReference type="ARBA" id="ARBA00022741"/>
    </source>
</evidence>
<name>Q3ASD1_CHLCH</name>
<protein>
    <recommendedName>
        <fullName evidence="12">Replication restart protein PriA</fullName>
    </recommendedName>
    <alternativeName>
        <fullName evidence="12">ATP-dependent DNA helicase PriA</fullName>
        <ecNumber evidence="12">5.6.2.4</ecNumber>
    </alternativeName>
    <alternativeName>
        <fullName evidence="12">DNA 3'-5' helicase PriA</fullName>
    </alternativeName>
</protein>
<dbReference type="GO" id="GO:0043138">
    <property type="term" value="F:3'-5' DNA helicase activity"/>
    <property type="evidence" value="ECO:0007669"/>
    <property type="project" value="UniProtKB-EC"/>
</dbReference>
<dbReference type="Gene3D" id="3.40.50.300">
    <property type="entry name" value="P-loop containing nucleotide triphosphate hydrolases"/>
    <property type="match status" value="2"/>
</dbReference>
<dbReference type="Gene3D" id="3.40.1440.60">
    <property type="entry name" value="PriA, 3(prime) DNA-binding domain"/>
    <property type="match status" value="1"/>
</dbReference>
<keyword evidence="2 12" id="KW-0235">DNA replication</keyword>
<feature type="binding site" evidence="12">
    <location>
        <position position="562"/>
    </location>
    <ligand>
        <name>Zn(2+)</name>
        <dbReference type="ChEBI" id="CHEBI:29105"/>
        <label>1</label>
    </ligand>
</feature>
<evidence type="ECO:0000256" key="6">
    <source>
        <dbReference type="ARBA" id="ARBA00022806"/>
    </source>
</evidence>
<dbReference type="GO" id="GO:0016887">
    <property type="term" value="F:ATP hydrolysis activity"/>
    <property type="evidence" value="ECO:0007669"/>
    <property type="project" value="RHEA"/>
</dbReference>
<feature type="binding site" evidence="12">
    <location>
        <position position="522"/>
    </location>
    <ligand>
        <name>Zn(2+)</name>
        <dbReference type="ChEBI" id="CHEBI:29105"/>
        <label>1</label>
    </ligand>
</feature>
<dbReference type="GO" id="GO:0006302">
    <property type="term" value="P:double-strand break repair"/>
    <property type="evidence" value="ECO:0007669"/>
    <property type="project" value="InterPro"/>
</dbReference>
<dbReference type="HOGENOM" id="CLU_013353_3_1_10"/>
<dbReference type="InterPro" id="IPR041222">
    <property type="entry name" value="PriA_3primeBD"/>
</dbReference>
<dbReference type="InterPro" id="IPR027417">
    <property type="entry name" value="P-loop_NTPase"/>
</dbReference>
<evidence type="ECO:0000256" key="8">
    <source>
        <dbReference type="ARBA" id="ARBA00022840"/>
    </source>
</evidence>
<feature type="binding site" evidence="12">
    <location>
        <position position="549"/>
    </location>
    <ligand>
        <name>Zn(2+)</name>
        <dbReference type="ChEBI" id="CHEBI:29105"/>
        <label>2</label>
    </ligand>
</feature>
<keyword evidence="9 12" id="KW-0238">DNA-binding</keyword>
<dbReference type="GO" id="GO:1990077">
    <property type="term" value="C:primosome complex"/>
    <property type="evidence" value="ECO:0007669"/>
    <property type="project" value="UniProtKB-UniRule"/>
</dbReference>
<comment type="catalytic activity">
    <reaction evidence="12">
        <text>Couples ATP hydrolysis with the unwinding of duplex DNA by translocating in the 3'-5' direction.</text>
        <dbReference type="EC" id="5.6.2.4"/>
    </reaction>
</comment>
<dbReference type="Pfam" id="PF17764">
    <property type="entry name" value="PriA_3primeBD"/>
    <property type="match status" value="1"/>
</dbReference>
<proteinExistence type="inferred from homology"/>
<dbReference type="Gene3D" id="1.10.10.10">
    <property type="entry name" value="Winged helix-like DNA-binding domain superfamily/Winged helix DNA-binding domain"/>
    <property type="match status" value="1"/>
</dbReference>
<keyword evidence="1 12" id="KW-0639">Primosome</keyword>
<accession>Q3ASD1</accession>
<dbReference type="InterPro" id="IPR005259">
    <property type="entry name" value="PriA"/>
</dbReference>
<comment type="function">
    <text evidence="12">Initiates the restart of stalled replication forks, which reloads the replicative helicase on sites other than the origin of replication. Recognizes and binds to abandoned replication forks and remodels them to uncover a helicase loading site. Promotes assembly of the primosome at these replication forks.</text>
</comment>
<dbReference type="InterPro" id="IPR014001">
    <property type="entry name" value="Helicase_ATP-bd"/>
</dbReference>
<keyword evidence="4 12" id="KW-0547">Nucleotide-binding</keyword>
<comment type="cofactor">
    <cofactor evidence="12">
        <name>Zn(2+)</name>
        <dbReference type="ChEBI" id="CHEBI:29105"/>
    </cofactor>
    <text evidence="12">Binds 2 zinc ions per subunit.</text>
</comment>
<keyword evidence="6 12" id="KW-0347">Helicase</keyword>
<feature type="domain" description="Helicase ATP-binding" evidence="13">
    <location>
        <begin position="293"/>
        <end position="459"/>
    </location>
</feature>
<evidence type="ECO:0000256" key="9">
    <source>
        <dbReference type="ARBA" id="ARBA00023125"/>
    </source>
</evidence>
<evidence type="ECO:0000313" key="15">
    <source>
        <dbReference type="EMBL" id="ABB28094.1"/>
    </source>
</evidence>
<dbReference type="InterPro" id="IPR040498">
    <property type="entry name" value="PriA_CRR"/>
</dbReference>
<dbReference type="InterPro" id="IPR041236">
    <property type="entry name" value="PriA_C"/>
</dbReference>
<feature type="binding site" evidence="12">
    <location>
        <position position="559"/>
    </location>
    <ligand>
        <name>Zn(2+)</name>
        <dbReference type="ChEBI" id="CHEBI:29105"/>
        <label>1</label>
    </ligand>
</feature>
<organism evidence="15">
    <name type="scientific">Chlorobium chlorochromatii (strain CaD3)</name>
    <dbReference type="NCBI Taxonomy" id="340177"/>
    <lineage>
        <taxon>Bacteria</taxon>
        <taxon>Pseudomonadati</taxon>
        <taxon>Chlorobiota</taxon>
        <taxon>Chlorobiia</taxon>
        <taxon>Chlorobiales</taxon>
        <taxon>Chlorobiaceae</taxon>
        <taxon>Chlorobium/Pelodictyon group</taxon>
        <taxon>Chlorobium</taxon>
    </lineage>
</organism>
<comment type="catalytic activity">
    <reaction evidence="11 12">
        <text>ATP + H2O = ADP + phosphate + H(+)</text>
        <dbReference type="Rhea" id="RHEA:13065"/>
        <dbReference type="ChEBI" id="CHEBI:15377"/>
        <dbReference type="ChEBI" id="CHEBI:15378"/>
        <dbReference type="ChEBI" id="CHEBI:30616"/>
        <dbReference type="ChEBI" id="CHEBI:43474"/>
        <dbReference type="ChEBI" id="CHEBI:456216"/>
        <dbReference type="EC" id="5.6.2.4"/>
    </reaction>
</comment>
<evidence type="ECO:0000256" key="2">
    <source>
        <dbReference type="ARBA" id="ARBA00022705"/>
    </source>
</evidence>
<dbReference type="GO" id="GO:0005524">
    <property type="term" value="F:ATP binding"/>
    <property type="evidence" value="ECO:0007669"/>
    <property type="project" value="UniProtKB-UniRule"/>
</dbReference>
<evidence type="ECO:0000256" key="7">
    <source>
        <dbReference type="ARBA" id="ARBA00022833"/>
    </source>
</evidence>
<dbReference type="FunFam" id="3.40.50.300:FF:000489">
    <property type="entry name" value="Primosome assembly protein PriA"/>
    <property type="match status" value="1"/>
</dbReference>
<feature type="binding site" evidence="12">
    <location>
        <position position="531"/>
    </location>
    <ligand>
        <name>Zn(2+)</name>
        <dbReference type="ChEBI" id="CHEBI:29105"/>
        <label>2</label>
    </ligand>
</feature>
<dbReference type="SUPFAM" id="SSF52540">
    <property type="entry name" value="P-loop containing nucleoside triphosphate hydrolases"/>
    <property type="match status" value="2"/>
</dbReference>
<dbReference type="OrthoDB" id="9759544at2"/>
<dbReference type="KEGG" id="cch:Cag_0828"/>
<dbReference type="InterPro" id="IPR011545">
    <property type="entry name" value="DEAD/DEAH_box_helicase_dom"/>
</dbReference>
<dbReference type="EC" id="5.6.2.4" evidence="12"/>
<dbReference type="InterPro" id="IPR036388">
    <property type="entry name" value="WH-like_DNA-bd_sf"/>
</dbReference>
<dbReference type="Pfam" id="PF18074">
    <property type="entry name" value="PriA_C"/>
    <property type="match status" value="1"/>
</dbReference>
<comment type="subunit">
    <text evidence="12">Component of the replication restart primosome.</text>
</comment>
<feature type="binding site" evidence="12">
    <location>
        <position position="546"/>
    </location>
    <ligand>
        <name>Zn(2+)</name>
        <dbReference type="ChEBI" id="CHEBI:29105"/>
        <label>2</label>
    </ligand>
</feature>
<dbReference type="SMART" id="SM00487">
    <property type="entry name" value="DEXDc"/>
    <property type="match status" value="1"/>
</dbReference>
<evidence type="ECO:0000256" key="5">
    <source>
        <dbReference type="ARBA" id="ARBA00022801"/>
    </source>
</evidence>
<keyword evidence="3 12" id="KW-0479">Metal-binding</keyword>
<dbReference type="GO" id="GO:0006310">
    <property type="term" value="P:DNA recombination"/>
    <property type="evidence" value="ECO:0007669"/>
    <property type="project" value="InterPro"/>
</dbReference>
<dbReference type="AlphaFoldDB" id="Q3ASD1"/>
<evidence type="ECO:0000256" key="10">
    <source>
        <dbReference type="ARBA" id="ARBA00023235"/>
    </source>
</evidence>
<keyword evidence="8 12" id="KW-0067">ATP-binding</keyword>
<dbReference type="HAMAP" id="MF_00983">
    <property type="entry name" value="PriA"/>
    <property type="match status" value="1"/>
</dbReference>
<feature type="binding site" evidence="12">
    <location>
        <position position="528"/>
    </location>
    <ligand>
        <name>Zn(2+)</name>
        <dbReference type="ChEBI" id="CHEBI:29105"/>
        <label>2</label>
    </ligand>
</feature>
<dbReference type="InterPro" id="IPR036390">
    <property type="entry name" value="WH_DNA-bd_sf"/>
</dbReference>
<sequence>MYARCVADRFFRGEPFSLVVPEAFCEELQAGCMVLLLSLKGQGLMSIGYVLSLSPDAPPDMVNEELPSFEMVDLLNGSQPVLNGELLKLTSWIADYYLTRPIDAIHTALPVAIRTTVHDVVEAAGFTLQAEPTKVMNTALRRSILKLLATNKQLTVTQLQRRLGKKQLYKTISQLEKGGYLTLSKKFSTKKPKYKSAYRLTAPLQDGVLESVASAKKQHATLSTLADLYPETAFLNELEVSHAVIQVLLNKGLVEKVQKRIESNFSSGYRESAQPAKKPTAQQQKVLNELCSASRQGHYQTFLLHGVTGSGKTLVYIEFLKEVLAAGKTAIVLVPEIALTPQTAGRFREHFHHDIAILHSAMSLQEKYDAWHSLKSGRCRIALGARSTLFAPLENLGAIIVDEEHDGAYKQDRSPRYHARDTAVMRAMLSNAICLLGSATPSFESYQNAQNGKYHLLRMAERIDGATMPTISLIWMRESPRRTTSISEMLYQQIAQRIEKNEQVILLQNRRGFAGSILCLECGHIPLCPHCNIPLVYHATHNHLRCHYCGHTERYKAMCSACKSTGLFYKGSGTERIEEELQKLFPDEKILRMDVDTTAKKGAHGRILREFHERKARILLGTQMVAKGLDFPAVTLVGVLMGDIGLNIPDFRASERTFALLMQVAGRAGRAAIPGEVLIQVYNKESDVFTALLHGDYERFFQQELESRRTLLYPPAARLIKFECSADDEVQAEAAATFCKEIVQQHLPEKQGMVLGPAPACIAKIRNRFRYHVLVKLMLGKLSPLFIREMSDTIHSRFRSANVLLTVDVDPQSLM</sequence>
<evidence type="ECO:0000256" key="3">
    <source>
        <dbReference type="ARBA" id="ARBA00022723"/>
    </source>
</evidence>
<dbReference type="GO" id="GO:0006270">
    <property type="term" value="P:DNA replication initiation"/>
    <property type="evidence" value="ECO:0007669"/>
    <property type="project" value="TreeGrafter"/>
</dbReference>
<evidence type="ECO:0000256" key="12">
    <source>
        <dbReference type="HAMAP-Rule" id="MF_00983"/>
    </source>
</evidence>
<dbReference type="GO" id="GO:0006269">
    <property type="term" value="P:DNA replication, synthesis of primer"/>
    <property type="evidence" value="ECO:0007669"/>
    <property type="project" value="UniProtKB-KW"/>
</dbReference>
<dbReference type="NCBIfam" id="TIGR00595">
    <property type="entry name" value="priA"/>
    <property type="match status" value="1"/>
</dbReference>
<keyword evidence="10 12" id="KW-0413">Isomerase</keyword>
<comment type="similarity">
    <text evidence="12">Belongs to the helicase family. PriA subfamily.</text>
</comment>
<dbReference type="InterPro" id="IPR042115">
    <property type="entry name" value="PriA_3primeBD_sf"/>
</dbReference>